<keyword evidence="8" id="KW-0732">Signal</keyword>
<dbReference type="GO" id="GO:0015562">
    <property type="term" value="F:efflux transmembrane transporter activity"/>
    <property type="evidence" value="ECO:0007669"/>
    <property type="project" value="InterPro"/>
</dbReference>
<evidence type="ECO:0000256" key="1">
    <source>
        <dbReference type="ARBA" id="ARBA00004442"/>
    </source>
</evidence>
<dbReference type="GO" id="GO:0015288">
    <property type="term" value="F:porin activity"/>
    <property type="evidence" value="ECO:0007669"/>
    <property type="project" value="TreeGrafter"/>
</dbReference>
<feature type="chain" id="PRO_5025570313" evidence="8">
    <location>
        <begin position="20"/>
        <end position="433"/>
    </location>
</feature>
<dbReference type="Pfam" id="PF02321">
    <property type="entry name" value="OEP"/>
    <property type="match status" value="2"/>
</dbReference>
<name>A0A6A9JWI0_PSEAI</name>
<dbReference type="AlphaFoldDB" id="A0A6A9JWI0"/>
<feature type="signal peptide" evidence="8">
    <location>
        <begin position="1"/>
        <end position="19"/>
    </location>
</feature>
<evidence type="ECO:0000256" key="4">
    <source>
        <dbReference type="ARBA" id="ARBA00022452"/>
    </source>
</evidence>
<dbReference type="SUPFAM" id="SSF56954">
    <property type="entry name" value="Outer membrane efflux proteins (OEP)"/>
    <property type="match status" value="1"/>
</dbReference>
<keyword evidence="7" id="KW-0998">Cell outer membrane</keyword>
<dbReference type="InterPro" id="IPR051906">
    <property type="entry name" value="TolC-like"/>
</dbReference>
<evidence type="ECO:0000256" key="6">
    <source>
        <dbReference type="ARBA" id="ARBA00023136"/>
    </source>
</evidence>
<accession>A0A6A9JWI0</accession>
<organism evidence="9">
    <name type="scientific">Pseudomonas aeruginosa</name>
    <dbReference type="NCBI Taxonomy" id="287"/>
    <lineage>
        <taxon>Bacteria</taxon>
        <taxon>Pseudomonadati</taxon>
        <taxon>Pseudomonadota</taxon>
        <taxon>Gammaproteobacteria</taxon>
        <taxon>Pseudomonadales</taxon>
        <taxon>Pseudomonadaceae</taxon>
        <taxon>Pseudomonas</taxon>
    </lineage>
</organism>
<keyword evidence="5" id="KW-0812">Transmembrane</keyword>
<dbReference type="PANTHER" id="PTHR30026:SF20">
    <property type="entry name" value="OUTER MEMBRANE PROTEIN TOLC"/>
    <property type="match status" value="1"/>
</dbReference>
<dbReference type="GO" id="GO:1990281">
    <property type="term" value="C:efflux pump complex"/>
    <property type="evidence" value="ECO:0007669"/>
    <property type="project" value="TreeGrafter"/>
</dbReference>
<keyword evidence="4" id="KW-1134">Transmembrane beta strand</keyword>
<evidence type="ECO:0000256" key="3">
    <source>
        <dbReference type="ARBA" id="ARBA00022448"/>
    </source>
</evidence>
<evidence type="ECO:0000313" key="9">
    <source>
        <dbReference type="EMBL" id="MUI57212.1"/>
    </source>
</evidence>
<dbReference type="PANTHER" id="PTHR30026">
    <property type="entry name" value="OUTER MEMBRANE PROTEIN TOLC"/>
    <property type="match status" value="1"/>
</dbReference>
<reference evidence="9" key="1">
    <citation type="submission" date="2019-11" db="EMBL/GenBank/DDBJ databases">
        <title>Genomes of ocular Pseudomonas aeruginosa isolates.</title>
        <authorList>
            <person name="Khan M."/>
            <person name="Rice S.A."/>
            <person name="Willcox M.D.P."/>
            <person name="Stapleton F."/>
        </authorList>
    </citation>
    <scope>NUCLEOTIDE SEQUENCE</scope>
    <source>
        <strain evidence="9">PA206</strain>
    </source>
</reference>
<dbReference type="NCBIfam" id="TIGR01844">
    <property type="entry name" value="type_I_sec_TolC"/>
    <property type="match status" value="1"/>
</dbReference>
<gene>
    <name evidence="9" type="ORF">GNQ20_05310</name>
</gene>
<dbReference type="RefSeq" id="WP_155681001.1">
    <property type="nucleotide sequence ID" value="NZ_WOAJ01000002.1"/>
</dbReference>
<evidence type="ECO:0000256" key="8">
    <source>
        <dbReference type="SAM" id="SignalP"/>
    </source>
</evidence>
<dbReference type="GO" id="GO:0009279">
    <property type="term" value="C:cell outer membrane"/>
    <property type="evidence" value="ECO:0007669"/>
    <property type="project" value="UniProtKB-SubCell"/>
</dbReference>
<evidence type="ECO:0000256" key="7">
    <source>
        <dbReference type="ARBA" id="ARBA00023237"/>
    </source>
</evidence>
<evidence type="ECO:0000256" key="5">
    <source>
        <dbReference type="ARBA" id="ARBA00022692"/>
    </source>
</evidence>
<comment type="caution">
    <text evidence="9">The sequence shown here is derived from an EMBL/GenBank/DDBJ whole genome shotgun (WGS) entry which is preliminary data.</text>
</comment>
<comment type="similarity">
    <text evidence="2">Belongs to the outer membrane factor (OMF) (TC 1.B.17) family.</text>
</comment>
<evidence type="ECO:0000256" key="2">
    <source>
        <dbReference type="ARBA" id="ARBA00007613"/>
    </source>
</evidence>
<proteinExistence type="inferred from homology"/>
<sequence>MKWLPVLLLATLAPPTAMAGGVLQVVNDALAHDAGLAGAHARIEIGLQEAPRARAALLPRLDAGWGRAYNRIETEDLPSISYRQNGWTVSLTQPLFDWERWIALKQADTASARARIEYAQAWQELVLRSARSYFEALLAQNELELATRYLQAVQDQQTLVLHQRRGGEATLVDLREAQVRLDSALLQQRSARHRLESRRREVERLSGRPLQLPAKGIADGPALWLEPGGVEQWARQAETKNYAVQLGELEVRDAHDDADKSRAQRYPVVSLSGTHSPSGAASGYARPTTTTTAMLTVSVPLFTGGEIRARVRQALAAEDLARSKLLDATRQAGADSREAFQNFLWAQERSEALVAIVRAQQDTLDATRKGYLAGSRGNLDVLRAHEALHESRKELAKAHYEMLITYLSLKADVAALDLGDIARLDHWLADDGG</sequence>
<comment type="subcellular location">
    <subcellularLocation>
        <location evidence="1">Cell outer membrane</location>
    </subcellularLocation>
</comment>
<keyword evidence="6" id="KW-0472">Membrane</keyword>
<dbReference type="Gene3D" id="1.20.1600.10">
    <property type="entry name" value="Outer membrane efflux proteins (OEP)"/>
    <property type="match status" value="1"/>
</dbReference>
<keyword evidence="3" id="KW-0813">Transport</keyword>
<dbReference type="InterPro" id="IPR010130">
    <property type="entry name" value="T1SS_OMP_TolC"/>
</dbReference>
<protein>
    <submittedName>
        <fullName evidence="9">TolC family outer membrane protein</fullName>
    </submittedName>
</protein>
<dbReference type="InterPro" id="IPR003423">
    <property type="entry name" value="OMP_efflux"/>
</dbReference>
<dbReference type="EMBL" id="WOAJ01000002">
    <property type="protein sequence ID" value="MUI57212.1"/>
    <property type="molecule type" value="Genomic_DNA"/>
</dbReference>